<feature type="transmembrane region" description="Helical" evidence="1">
    <location>
        <begin position="5"/>
        <end position="23"/>
    </location>
</feature>
<feature type="transmembrane region" description="Helical" evidence="1">
    <location>
        <begin position="90"/>
        <end position="114"/>
    </location>
</feature>
<sequence>MNEFYAILIGVLITVMVSFNGILNSYLSSYFSLLVIHVVGLITLTIILAAKREKLVLKKNIPFYLFSGGAIGVIMVFLNNLCYAKLGASLTLALGVFGQLLVAALIDHFGLFYMKVYKFEKKKLIGFGIILAGIIVMTI</sequence>
<dbReference type="Pfam" id="PF04657">
    <property type="entry name" value="DMT_YdcZ"/>
    <property type="match status" value="1"/>
</dbReference>
<dbReference type="EMBL" id="JAGGLL010000022">
    <property type="protein sequence ID" value="MBP2023069.1"/>
    <property type="molecule type" value="Genomic_DNA"/>
</dbReference>
<gene>
    <name evidence="2" type="ORF">J2Z44_002894</name>
</gene>
<protein>
    <submittedName>
        <fullName evidence="2">Transporter family-2 protein</fullName>
    </submittedName>
</protein>
<organism evidence="2 3">
    <name type="scientific">Clostridium punense</name>
    <dbReference type="NCBI Taxonomy" id="1054297"/>
    <lineage>
        <taxon>Bacteria</taxon>
        <taxon>Bacillati</taxon>
        <taxon>Bacillota</taxon>
        <taxon>Clostridia</taxon>
        <taxon>Eubacteriales</taxon>
        <taxon>Clostridiaceae</taxon>
        <taxon>Clostridium</taxon>
    </lineage>
</organism>
<name>A0ABS4K5L5_9CLOT</name>
<feature type="transmembrane region" description="Helical" evidence="1">
    <location>
        <begin position="29"/>
        <end position="49"/>
    </location>
</feature>
<evidence type="ECO:0000256" key="1">
    <source>
        <dbReference type="SAM" id="Phobius"/>
    </source>
</evidence>
<keyword evidence="1" id="KW-1133">Transmembrane helix</keyword>
<keyword evidence="1" id="KW-0472">Membrane</keyword>
<reference evidence="2 3" key="1">
    <citation type="submission" date="2021-03" db="EMBL/GenBank/DDBJ databases">
        <title>Genomic Encyclopedia of Type Strains, Phase IV (KMG-IV): sequencing the most valuable type-strain genomes for metagenomic binning, comparative biology and taxonomic classification.</title>
        <authorList>
            <person name="Goeker M."/>
        </authorList>
    </citation>
    <scope>NUCLEOTIDE SEQUENCE [LARGE SCALE GENOMIC DNA]</scope>
    <source>
        <strain evidence="2 3">DSM 28650</strain>
    </source>
</reference>
<evidence type="ECO:0000313" key="3">
    <source>
        <dbReference type="Proteomes" id="UP001519308"/>
    </source>
</evidence>
<keyword evidence="1" id="KW-0812">Transmembrane</keyword>
<proteinExistence type="predicted"/>
<dbReference type="Proteomes" id="UP001519308">
    <property type="component" value="Unassembled WGS sequence"/>
</dbReference>
<dbReference type="RefSeq" id="WP_021282328.1">
    <property type="nucleotide sequence ID" value="NZ_JAGGLL010000022.1"/>
</dbReference>
<dbReference type="PANTHER" id="PTHR34821:SF2">
    <property type="entry name" value="INNER MEMBRANE PROTEIN YDCZ"/>
    <property type="match status" value="1"/>
</dbReference>
<feature type="transmembrane region" description="Helical" evidence="1">
    <location>
        <begin position="61"/>
        <end position="78"/>
    </location>
</feature>
<accession>A0ABS4K5L5</accession>
<dbReference type="PANTHER" id="PTHR34821">
    <property type="entry name" value="INNER MEMBRANE PROTEIN YDCZ"/>
    <property type="match status" value="1"/>
</dbReference>
<evidence type="ECO:0000313" key="2">
    <source>
        <dbReference type="EMBL" id="MBP2023069.1"/>
    </source>
</evidence>
<keyword evidence="3" id="KW-1185">Reference proteome</keyword>
<dbReference type="InterPro" id="IPR006750">
    <property type="entry name" value="YdcZ"/>
</dbReference>
<comment type="caution">
    <text evidence="2">The sequence shown here is derived from an EMBL/GenBank/DDBJ whole genome shotgun (WGS) entry which is preliminary data.</text>
</comment>